<proteinExistence type="predicted"/>
<dbReference type="Ensembl" id="ENSSSUT00005006791.1">
    <property type="protein sequence ID" value="ENSSSUP00005005861.1"/>
    <property type="gene ID" value="ENSSSUG00005003823.1"/>
</dbReference>
<keyword evidence="3" id="KW-1185">Reference proteome</keyword>
<reference evidence="2" key="2">
    <citation type="submission" date="2025-08" db="UniProtKB">
        <authorList>
            <consortium name="Ensembl"/>
        </authorList>
    </citation>
    <scope>IDENTIFICATION</scope>
</reference>
<sequence length="236" mass="25052">MRRKAGAEAGPELCRPSIRYGCSLDRGPWGPRLPGSLPPQGEGEGNARSGNASGLSCSSDTATRGSHVEGTLAALTPRVVILTDLRTAVSVAPGQRAGVREAAGAHVSRPRSPAPDWRPIPAPVAPRLIALSPLSSQAAAPEDPVVEKVSAHLRRNWAMLEGAAAADVGFSGLYKATFDNMSAYLKKKEQRLQKRRQPPGPAPQEQAKKLRPAEVPLRQCPQGPCHPAPRHWPSTC</sequence>
<evidence type="ECO:0000313" key="2">
    <source>
        <dbReference type="Ensembl" id="ENSSSUP00005005861.1"/>
    </source>
</evidence>
<feature type="region of interest" description="Disordered" evidence="1">
    <location>
        <begin position="28"/>
        <end position="64"/>
    </location>
</feature>
<evidence type="ECO:0000313" key="3">
    <source>
        <dbReference type="Proteomes" id="UP000472268"/>
    </source>
</evidence>
<evidence type="ECO:0000256" key="1">
    <source>
        <dbReference type="SAM" id="MobiDB-lite"/>
    </source>
</evidence>
<dbReference type="Proteomes" id="UP000472268">
    <property type="component" value="Chromosome 5"/>
</dbReference>
<name>A0A673TA81_SURSU</name>
<dbReference type="AlphaFoldDB" id="A0A673TA81"/>
<organism evidence="2 3">
    <name type="scientific">Suricata suricatta</name>
    <name type="common">Meerkat</name>
    <dbReference type="NCBI Taxonomy" id="37032"/>
    <lineage>
        <taxon>Eukaryota</taxon>
        <taxon>Metazoa</taxon>
        <taxon>Chordata</taxon>
        <taxon>Craniata</taxon>
        <taxon>Vertebrata</taxon>
        <taxon>Euteleostomi</taxon>
        <taxon>Mammalia</taxon>
        <taxon>Eutheria</taxon>
        <taxon>Laurasiatheria</taxon>
        <taxon>Carnivora</taxon>
        <taxon>Feliformia</taxon>
        <taxon>Herpestidae</taxon>
        <taxon>Suricata</taxon>
    </lineage>
</organism>
<accession>A0A673TA81</accession>
<reference evidence="2 3" key="1">
    <citation type="submission" date="2019-05" db="EMBL/GenBank/DDBJ databases">
        <title>A Chromosome-scale Meerkat (S. suricatta) Genome Assembly.</title>
        <authorList>
            <person name="Dudchenko O."/>
            <person name="Lieberman Aiden E."/>
            <person name="Tung J."/>
            <person name="Barreiro L.B."/>
            <person name="Clutton-Brock T.H."/>
        </authorList>
    </citation>
    <scope>NUCLEOTIDE SEQUENCE [LARGE SCALE GENOMIC DNA]</scope>
</reference>
<protein>
    <submittedName>
        <fullName evidence="2">Uncharacterized protein</fullName>
    </submittedName>
</protein>
<reference evidence="2" key="3">
    <citation type="submission" date="2025-09" db="UniProtKB">
        <authorList>
            <consortium name="Ensembl"/>
        </authorList>
    </citation>
    <scope>IDENTIFICATION</scope>
</reference>
<feature type="region of interest" description="Disordered" evidence="1">
    <location>
        <begin position="189"/>
        <end position="236"/>
    </location>
</feature>
<feature type="compositionally biased region" description="Polar residues" evidence="1">
    <location>
        <begin position="48"/>
        <end position="64"/>
    </location>
</feature>